<dbReference type="SUPFAM" id="SSF53137">
    <property type="entry name" value="Translational machinery components"/>
    <property type="match status" value="1"/>
</dbReference>
<evidence type="ECO:0000313" key="8">
    <source>
        <dbReference type="Proteomes" id="UP001162131"/>
    </source>
</evidence>
<feature type="domain" description="Large ribosomal subunit protein uL18 C-terminal eukaryotes" evidence="6">
    <location>
        <begin position="246"/>
        <end position="309"/>
    </location>
</feature>
<keyword evidence="8" id="KW-1185">Reference proteome</keyword>
<dbReference type="InterPro" id="IPR005485">
    <property type="entry name" value="Rbsml_uL18_euk_arch"/>
</dbReference>
<evidence type="ECO:0000313" key="7">
    <source>
        <dbReference type="EMBL" id="CAG9317866.1"/>
    </source>
</evidence>
<evidence type="ECO:0000256" key="1">
    <source>
        <dbReference type="ARBA" id="ARBA00004496"/>
    </source>
</evidence>
<name>A0AAU9J0I3_9CILI</name>
<evidence type="ECO:0000256" key="4">
    <source>
        <dbReference type="ARBA" id="ARBA00022980"/>
    </source>
</evidence>
<dbReference type="GO" id="GO:0003735">
    <property type="term" value="F:structural constituent of ribosome"/>
    <property type="evidence" value="ECO:0007669"/>
    <property type="project" value="InterPro"/>
</dbReference>
<dbReference type="Pfam" id="PF14204">
    <property type="entry name" value="Ribosomal_L18_c"/>
    <property type="match status" value="1"/>
</dbReference>
<dbReference type="Proteomes" id="UP001162131">
    <property type="component" value="Unassembled WGS sequence"/>
</dbReference>
<evidence type="ECO:0000256" key="5">
    <source>
        <dbReference type="ARBA" id="ARBA00023274"/>
    </source>
</evidence>
<dbReference type="PRINTS" id="PR00058">
    <property type="entry name" value="RIBOSOMALL5"/>
</dbReference>
<keyword evidence="3" id="KW-0963">Cytoplasm</keyword>
<dbReference type="GO" id="GO:0006412">
    <property type="term" value="P:translation"/>
    <property type="evidence" value="ECO:0007669"/>
    <property type="project" value="InterPro"/>
</dbReference>
<evidence type="ECO:0000256" key="2">
    <source>
        <dbReference type="ARBA" id="ARBA00007116"/>
    </source>
</evidence>
<gene>
    <name evidence="7" type="ORF">BSTOLATCC_MIC19104</name>
</gene>
<dbReference type="GO" id="GO:0022625">
    <property type="term" value="C:cytosolic large ribosomal subunit"/>
    <property type="evidence" value="ECO:0007669"/>
    <property type="project" value="TreeGrafter"/>
</dbReference>
<dbReference type="GO" id="GO:0000027">
    <property type="term" value="P:ribosomal large subunit assembly"/>
    <property type="evidence" value="ECO:0007669"/>
    <property type="project" value="TreeGrafter"/>
</dbReference>
<comment type="similarity">
    <text evidence="2">Belongs to the universal ribosomal protein uL18 family.</text>
</comment>
<dbReference type="Gene3D" id="3.30.420.100">
    <property type="match status" value="1"/>
</dbReference>
<evidence type="ECO:0000259" key="6">
    <source>
        <dbReference type="Pfam" id="PF14204"/>
    </source>
</evidence>
<dbReference type="HAMAP" id="MF_01337_A">
    <property type="entry name" value="Ribosomal_uL18_A"/>
    <property type="match status" value="1"/>
</dbReference>
<dbReference type="InterPro" id="IPR025607">
    <property type="entry name" value="Ribosomal_uL18_C_euk"/>
</dbReference>
<dbReference type="Pfam" id="PF17144">
    <property type="entry name" value="Ribosomal_L5e"/>
    <property type="match status" value="1"/>
</dbReference>
<dbReference type="EMBL" id="CAJZBQ010000018">
    <property type="protein sequence ID" value="CAG9317866.1"/>
    <property type="molecule type" value="Genomic_DNA"/>
</dbReference>
<keyword evidence="4" id="KW-0689">Ribosomal protein</keyword>
<dbReference type="GO" id="GO:0008097">
    <property type="term" value="F:5S rRNA binding"/>
    <property type="evidence" value="ECO:0007669"/>
    <property type="project" value="InterPro"/>
</dbReference>
<accession>A0AAU9J0I3</accession>
<dbReference type="PANTHER" id="PTHR23410:SF12">
    <property type="entry name" value="LARGE RIBOSOMAL SUBUNIT PROTEIN UL18"/>
    <property type="match status" value="1"/>
</dbReference>
<comment type="subcellular location">
    <subcellularLocation>
        <location evidence="1">Cytoplasm</location>
    </subcellularLocation>
</comment>
<comment type="caution">
    <text evidence="7">The sequence shown here is derived from an EMBL/GenBank/DDBJ whole genome shotgun (WGS) entry which is preliminary data.</text>
</comment>
<dbReference type="InterPro" id="IPR057268">
    <property type="entry name" value="Ribosomal_L18"/>
</dbReference>
<reference evidence="7" key="1">
    <citation type="submission" date="2021-09" db="EMBL/GenBank/DDBJ databases">
        <authorList>
            <consortium name="AG Swart"/>
            <person name="Singh M."/>
            <person name="Singh A."/>
            <person name="Seah K."/>
            <person name="Emmerich C."/>
        </authorList>
    </citation>
    <scope>NUCLEOTIDE SEQUENCE</scope>
    <source>
        <strain evidence="7">ATCC30299</strain>
    </source>
</reference>
<organism evidence="7 8">
    <name type="scientific">Blepharisma stoltei</name>
    <dbReference type="NCBI Taxonomy" id="1481888"/>
    <lineage>
        <taxon>Eukaryota</taxon>
        <taxon>Sar</taxon>
        <taxon>Alveolata</taxon>
        <taxon>Ciliophora</taxon>
        <taxon>Postciliodesmatophora</taxon>
        <taxon>Heterotrichea</taxon>
        <taxon>Heterotrichida</taxon>
        <taxon>Blepharismidae</taxon>
        <taxon>Blepharisma</taxon>
    </lineage>
</organism>
<keyword evidence="5" id="KW-0687">Ribonucleoprotein</keyword>
<dbReference type="CDD" id="cd00432">
    <property type="entry name" value="Ribosomal_L18_L5e"/>
    <property type="match status" value="1"/>
</dbReference>
<protein>
    <recommendedName>
        <fullName evidence="6">Large ribosomal subunit protein uL18 C-terminal eukaryotes domain-containing protein</fullName>
    </recommendedName>
</protein>
<proteinExistence type="inferred from homology"/>
<dbReference type="AlphaFoldDB" id="A0AAU9J0I3"/>
<evidence type="ECO:0000256" key="3">
    <source>
        <dbReference type="ARBA" id="ARBA00022490"/>
    </source>
</evidence>
<sequence length="315" mass="36331">MVFIKVVKTNAYFKRFQVKFRRRREGKTDYRARKFLTFQHKNKYNTPKYRFVVRFTNTNIIAQIIYSTIVGDRVLSQAQSKELAKYGLGTGFTNYPAAYATGLLLARRTLKQLGLDDLYKGVAAPTGAAFDVYKDMEARESKGEEIKKRPFKAYLDVGLVCTTTGNKVFGALKGACDGGIHIPHSVKRFPGSKKEDGKWKYDAEVHRKRIYGVHIQEYMKLLKEEDEEKFSKQFTLWNEKLAGKTVEQTYKAIFEAIRKDPSHAKKERAHPPVHTREGQFIKTHTATYPRNSRFTNAERKERVKQKILNAAKSQA</sequence>
<dbReference type="PANTHER" id="PTHR23410">
    <property type="entry name" value="RIBOSOMAL PROTEIN L5-RELATED"/>
    <property type="match status" value="1"/>
</dbReference>